<dbReference type="RefSeq" id="WP_052555946.1">
    <property type="nucleotide sequence ID" value="NZ_JMCC02000100.1"/>
</dbReference>
<protein>
    <submittedName>
        <fullName evidence="6">IcmF-related protein</fullName>
    </submittedName>
</protein>
<dbReference type="InterPro" id="IPR025743">
    <property type="entry name" value="TssM1_N"/>
</dbReference>
<dbReference type="InterPro" id="IPR017731">
    <property type="entry name" value="TssM1-like"/>
</dbReference>
<keyword evidence="1" id="KW-1133">Transmembrane helix</keyword>
<sequence length="1218" mass="134670">MLKYIFASLLILVVWGLWWFLKLPIWVAVLATVIIILVVVAIVVVGILKARRAANKIEKALASQGAAQAAGARPDMQADINAMSSEFNKAVGALKGSRLGKEALYALPWYVIIGPPGVGKSTALRNSGLQFPYLSEKGGGAVKGIGGTRNCDWWMTNQAVIVDTAGRYTTEDTDRDEWIAFLDLLKDTRPKRPINGILLAVSVADLALAAEGEINTMATKIRARIDEVTKHLEMSVPVYVLFTKCDLLPGFVEMYSEMGKSERKSIWGFTLPVTGAYAGVDPTGTFCDQFDRLADRTEQRSLRRMGDDRRVESRGKIYEFPQHFELLRDNLASFIGLVFTGNVYAETPMLRGCYFTSGTQEGRPIDRLMGSMAQAFGMQSALAGQPQVEARSYFLGNLFNKVIFADRELARRSTKHVRKAAIIKWAGAGGIFATAVGFCVLPVRSMKANQQVLATVSGAVDKVGDEEADAGAPIPNVDRLYPLYEAQAELYGYEHDSRPFKLRWGMYQANELQEPTRSLFGRSVREELIVPIMKDKQLELTNFAARYPGDEDEPPADESGKAHDMLRAYLLLANDFSEYKPDLLPEQLGLERNRENTWLGHQIALWWAEGMLVDTESETFRKMETVASTYVTVLREQNELELEIDEAMVESVRKVLRRSDRTETWLAELIAEASNVDGVKDITLATLKLGTNVYKNDGVKVRGAFTRFGWEKYCRIELAKDQGEFVGSEWVLGLTDKEAKERRMTDRLRLRSRYMDQYIKEWDQFVAKIYVDASSDLVGSLKMFQDLARGGTPLRVLLNHVAWHTDLKEEEREAGTVPWYHPDQLPKDVRAKVEATTPEGTKAFYANKDVKDYFAPFVGFGVDVSTPAEGPDGPPAVAGALQIDVYAEQLTAVRDALQAAVDDRAELDALAKKLRTTTQAVKGQISEQQEPWRNRYDRILRPPFDAVRGVVEGGQAAGTGASWCAAVYLPFDGEVAGKYPFNPKGYDLPIGEFAKWFAPDQGPIWEFYNASLASRIQKSGNAFTMVDGGAAMTTSYNTQVPPFLTQVGDIGAVMFPPGSATPKFEFEIQIDGTPGVSEISLEVDGQKVTYRNGPQSWKPMTWPGTEGAPGASIKAKGLGKTGDVLRKGDWGFWHLLEEATVSGAAGQQVYSIKWDLSDQQVGIVTIRLRPKRAETPLFGVPSRGSGKYMGLFSSLKVPKSIISGYSCSAGPAEGEGDK</sequence>
<keyword evidence="1" id="KW-0472">Membrane</keyword>
<feature type="domain" description="Type VI secretion system IcmF C-terminal" evidence="2">
    <location>
        <begin position="1066"/>
        <end position="1161"/>
    </location>
</feature>
<gene>
    <name evidence="6" type="ORF">DB30_00334</name>
</gene>
<feature type="domain" description="IcmF-related" evidence="3">
    <location>
        <begin position="478"/>
        <end position="805"/>
    </location>
</feature>
<dbReference type="Pfam" id="PF06744">
    <property type="entry name" value="IcmF_C"/>
    <property type="match status" value="1"/>
</dbReference>
<keyword evidence="1" id="KW-0812">Transmembrane</keyword>
<dbReference type="NCBIfam" id="TIGR03348">
    <property type="entry name" value="VI_IcmF"/>
    <property type="match status" value="1"/>
</dbReference>
<evidence type="ECO:0000313" key="7">
    <source>
        <dbReference type="Proteomes" id="UP000031599"/>
    </source>
</evidence>
<dbReference type="EMBL" id="JMCC02000100">
    <property type="protein sequence ID" value="KIG13332.1"/>
    <property type="molecule type" value="Genomic_DNA"/>
</dbReference>
<dbReference type="Proteomes" id="UP000031599">
    <property type="component" value="Unassembled WGS sequence"/>
</dbReference>
<evidence type="ECO:0000259" key="3">
    <source>
        <dbReference type="Pfam" id="PF06761"/>
    </source>
</evidence>
<evidence type="ECO:0000259" key="2">
    <source>
        <dbReference type="Pfam" id="PF06744"/>
    </source>
</evidence>
<evidence type="ECO:0000256" key="1">
    <source>
        <dbReference type="SAM" id="Phobius"/>
    </source>
</evidence>
<feature type="transmembrane region" description="Helical" evidence="1">
    <location>
        <begin position="421"/>
        <end position="443"/>
    </location>
</feature>
<proteinExistence type="predicted"/>
<dbReference type="PANTHER" id="PTHR36153">
    <property type="entry name" value="INNER MEMBRANE PROTEIN-RELATED"/>
    <property type="match status" value="1"/>
</dbReference>
<evidence type="ECO:0000259" key="4">
    <source>
        <dbReference type="Pfam" id="PF14331"/>
    </source>
</evidence>
<feature type="transmembrane region" description="Helical" evidence="1">
    <location>
        <begin position="5"/>
        <end position="21"/>
    </location>
</feature>
<feature type="transmembrane region" description="Helical" evidence="1">
    <location>
        <begin position="27"/>
        <end position="48"/>
    </location>
</feature>
<name>A0A0C2CZN9_9BACT</name>
<evidence type="ECO:0000313" key="6">
    <source>
        <dbReference type="EMBL" id="KIG13332.1"/>
    </source>
</evidence>
<feature type="domain" description="Type VI secretion system component TssM1 helical" evidence="5">
    <location>
        <begin position="959"/>
        <end position="1060"/>
    </location>
</feature>
<dbReference type="InterPro" id="IPR053156">
    <property type="entry name" value="T6SS_TssM-like"/>
</dbReference>
<dbReference type="InterPro" id="IPR010623">
    <property type="entry name" value="IcmF_C"/>
</dbReference>
<feature type="domain" description="Type VI secretion system component TssM1 N-terminal" evidence="4">
    <location>
        <begin position="172"/>
        <end position="428"/>
    </location>
</feature>
<dbReference type="Pfam" id="PF06761">
    <property type="entry name" value="IcmF-related"/>
    <property type="match status" value="1"/>
</dbReference>
<dbReference type="InterPro" id="IPR027417">
    <property type="entry name" value="P-loop_NTPase"/>
</dbReference>
<dbReference type="Pfam" id="PF21070">
    <property type="entry name" value="IcmF_helical"/>
    <property type="match status" value="1"/>
</dbReference>
<dbReference type="Gene3D" id="3.40.50.300">
    <property type="entry name" value="P-loop containing nucleotide triphosphate hydrolases"/>
    <property type="match status" value="1"/>
</dbReference>
<organism evidence="6 7">
    <name type="scientific">Enhygromyxa salina</name>
    <dbReference type="NCBI Taxonomy" id="215803"/>
    <lineage>
        <taxon>Bacteria</taxon>
        <taxon>Pseudomonadati</taxon>
        <taxon>Myxococcota</taxon>
        <taxon>Polyangia</taxon>
        <taxon>Nannocystales</taxon>
        <taxon>Nannocystaceae</taxon>
        <taxon>Enhygromyxa</taxon>
    </lineage>
</organism>
<dbReference type="PANTHER" id="PTHR36153:SF1">
    <property type="entry name" value="TYPE VI SECRETION SYSTEM COMPONENT TSSM1"/>
    <property type="match status" value="1"/>
</dbReference>
<dbReference type="CDD" id="cd00882">
    <property type="entry name" value="Ras_like_GTPase"/>
    <property type="match status" value="1"/>
</dbReference>
<reference evidence="6 7" key="1">
    <citation type="submission" date="2014-12" db="EMBL/GenBank/DDBJ databases">
        <title>Genome assembly of Enhygromyxa salina DSM 15201.</title>
        <authorList>
            <person name="Sharma G."/>
            <person name="Subramanian S."/>
        </authorList>
    </citation>
    <scope>NUCLEOTIDE SEQUENCE [LARGE SCALE GENOMIC DNA]</scope>
    <source>
        <strain evidence="6 7">DSM 15201</strain>
    </source>
</reference>
<accession>A0A0C2CZN9</accession>
<comment type="caution">
    <text evidence="6">The sequence shown here is derived from an EMBL/GenBank/DDBJ whole genome shotgun (WGS) entry which is preliminary data.</text>
</comment>
<evidence type="ECO:0000259" key="5">
    <source>
        <dbReference type="Pfam" id="PF21070"/>
    </source>
</evidence>
<dbReference type="InterPro" id="IPR048677">
    <property type="entry name" value="TssM1_hel"/>
</dbReference>
<dbReference type="InterPro" id="IPR009612">
    <property type="entry name" value="IcmF-rel"/>
</dbReference>
<dbReference type="Pfam" id="PF14331">
    <property type="entry name" value="IcmF-related_N"/>
    <property type="match status" value="1"/>
</dbReference>
<dbReference type="SUPFAM" id="SSF52540">
    <property type="entry name" value="P-loop containing nucleoside triphosphate hydrolases"/>
    <property type="match status" value="1"/>
</dbReference>
<dbReference type="AlphaFoldDB" id="A0A0C2CZN9"/>